<dbReference type="AlphaFoldDB" id="A0AAE1E2F6"/>
<dbReference type="EMBL" id="JAWDGP010001423">
    <property type="protein sequence ID" value="KAK3791939.1"/>
    <property type="molecule type" value="Genomic_DNA"/>
</dbReference>
<gene>
    <name evidence="1" type="ORF">RRG08_047579</name>
</gene>
<comment type="caution">
    <text evidence="1">The sequence shown here is derived from an EMBL/GenBank/DDBJ whole genome shotgun (WGS) entry which is preliminary data.</text>
</comment>
<dbReference type="Proteomes" id="UP001283361">
    <property type="component" value="Unassembled WGS sequence"/>
</dbReference>
<name>A0AAE1E2F6_9GAST</name>
<accession>A0AAE1E2F6</accession>
<sequence>MLVVLDIGVPTAWQVLDPLQRWLKTFCHIQRSNTGGDSVLRHQLELFLKENNTVWLMGSLEREQANDSTFVFISIYDAGAKNQE</sequence>
<organism evidence="1 2">
    <name type="scientific">Elysia crispata</name>
    <name type="common">lettuce slug</name>
    <dbReference type="NCBI Taxonomy" id="231223"/>
    <lineage>
        <taxon>Eukaryota</taxon>
        <taxon>Metazoa</taxon>
        <taxon>Spiralia</taxon>
        <taxon>Lophotrochozoa</taxon>
        <taxon>Mollusca</taxon>
        <taxon>Gastropoda</taxon>
        <taxon>Heterobranchia</taxon>
        <taxon>Euthyneura</taxon>
        <taxon>Panpulmonata</taxon>
        <taxon>Sacoglossa</taxon>
        <taxon>Placobranchoidea</taxon>
        <taxon>Plakobranchidae</taxon>
        <taxon>Elysia</taxon>
    </lineage>
</organism>
<keyword evidence="2" id="KW-1185">Reference proteome</keyword>
<reference evidence="1" key="1">
    <citation type="journal article" date="2023" name="G3 (Bethesda)">
        <title>A reference genome for the long-term kleptoplast-retaining sea slug Elysia crispata morphotype clarki.</title>
        <authorList>
            <person name="Eastman K.E."/>
            <person name="Pendleton A.L."/>
            <person name="Shaikh M.A."/>
            <person name="Suttiyut T."/>
            <person name="Ogas R."/>
            <person name="Tomko P."/>
            <person name="Gavelis G."/>
            <person name="Widhalm J.R."/>
            <person name="Wisecaver J.H."/>
        </authorList>
    </citation>
    <scope>NUCLEOTIDE SEQUENCE</scope>
    <source>
        <strain evidence="1">ECLA1</strain>
    </source>
</reference>
<evidence type="ECO:0000313" key="1">
    <source>
        <dbReference type="EMBL" id="KAK3791939.1"/>
    </source>
</evidence>
<protein>
    <submittedName>
        <fullName evidence="1">Uncharacterized protein</fullName>
    </submittedName>
</protein>
<proteinExistence type="predicted"/>
<evidence type="ECO:0000313" key="2">
    <source>
        <dbReference type="Proteomes" id="UP001283361"/>
    </source>
</evidence>